<reference evidence="1 2" key="1">
    <citation type="submission" date="2013-11" db="EMBL/GenBank/DDBJ databases">
        <authorList>
            <person name="da Piedade I."/>
            <person name="Tang M.H.E."/>
            <person name="Bojesen A.M."/>
        </authorList>
    </citation>
    <scope>NUCLEOTIDE SEQUENCE [LARGE SCALE GENOMIC DNA]</scope>
    <source>
        <strain evidence="1 2">Sz4is</strain>
    </source>
</reference>
<dbReference type="AlphaFoldDB" id="A0AAW3GPB6"/>
<organism evidence="1 2">
    <name type="scientific">Streptococcus equi subsp. zooepidemicus Sz4is</name>
    <dbReference type="NCBI Taxonomy" id="1381082"/>
    <lineage>
        <taxon>Bacteria</taxon>
        <taxon>Bacillati</taxon>
        <taxon>Bacillota</taxon>
        <taxon>Bacilli</taxon>
        <taxon>Lactobacillales</taxon>
        <taxon>Streptococcaceae</taxon>
        <taxon>Streptococcus</taxon>
    </lineage>
</organism>
<evidence type="ECO:0000313" key="1">
    <source>
        <dbReference type="EMBL" id="KIS18798.1"/>
    </source>
</evidence>
<sequence length="41" mass="4285">MTVTAYPNQMVGLFQEAEAALALGEALVVIAALKKGFTFLG</sequence>
<dbReference type="EMBL" id="JAUE01000020">
    <property type="protein sequence ID" value="KIS18798.1"/>
    <property type="molecule type" value="Genomic_DNA"/>
</dbReference>
<protein>
    <submittedName>
        <fullName evidence="1">Uncharacterized protein</fullName>
    </submittedName>
</protein>
<proteinExistence type="predicted"/>
<dbReference type="RefSeq" id="WP_012515105.1">
    <property type="nucleotide sequence ID" value="NZ_JAUE01000020.1"/>
</dbReference>
<name>A0AAW3GPB6_STRSZ</name>
<dbReference type="Proteomes" id="UP000032278">
    <property type="component" value="Unassembled WGS sequence"/>
</dbReference>
<accession>A0AAW3GPB6</accession>
<comment type="caution">
    <text evidence="1">The sequence shown here is derived from an EMBL/GenBank/DDBJ whole genome shotgun (WGS) entry which is preliminary data.</text>
</comment>
<evidence type="ECO:0000313" key="2">
    <source>
        <dbReference type="Proteomes" id="UP000032278"/>
    </source>
</evidence>
<gene>
    <name evidence="1" type="ORF">AT55_01733</name>
</gene>